<name>A0ABV1MVH2_9BACI</name>
<organism evidence="1 2">
    <name type="scientific">Lysinibacillus zambalensis</name>
    <dbReference type="NCBI Taxonomy" id="3160866"/>
    <lineage>
        <taxon>Bacteria</taxon>
        <taxon>Bacillati</taxon>
        <taxon>Bacillota</taxon>
        <taxon>Bacilli</taxon>
        <taxon>Bacillales</taxon>
        <taxon>Bacillaceae</taxon>
        <taxon>Lysinibacillus</taxon>
    </lineage>
</organism>
<reference evidence="1 2" key="1">
    <citation type="submission" date="2024-06" db="EMBL/GenBank/DDBJ databases">
        <title>Lysinibacillus zambalefons sp. nov., a Novel Firmicute Isolated from the Poon Bato Zambales Hyperalkaline Spring.</title>
        <authorList>
            <person name="Aja J.A."/>
            <person name="Lazaro J.E.H."/>
            <person name="Llorin L.D."/>
            <person name="Lim K.R."/>
            <person name="Teodosio J."/>
            <person name="Dalisay D.S."/>
        </authorList>
    </citation>
    <scope>NUCLEOTIDE SEQUENCE [LARGE SCALE GENOMIC DNA]</scope>
    <source>
        <strain evidence="1 2">M3</strain>
    </source>
</reference>
<accession>A0ABV1MVH2</accession>
<dbReference type="EMBL" id="JBEGDG010000015">
    <property type="protein sequence ID" value="MEQ6356516.1"/>
    <property type="molecule type" value="Genomic_DNA"/>
</dbReference>
<dbReference type="Proteomes" id="UP001478862">
    <property type="component" value="Unassembled WGS sequence"/>
</dbReference>
<evidence type="ECO:0000313" key="1">
    <source>
        <dbReference type="EMBL" id="MEQ6356516.1"/>
    </source>
</evidence>
<protein>
    <submittedName>
        <fullName evidence="1">Uncharacterized protein</fullName>
    </submittedName>
</protein>
<sequence>MEESLNNRQGDLLHALELDLDRKEINAVNRAIREIRFKRRDIKDILINLVEAQNFIKANY</sequence>
<comment type="caution">
    <text evidence="1">The sequence shown here is derived from an EMBL/GenBank/DDBJ whole genome shotgun (WGS) entry which is preliminary data.</text>
</comment>
<keyword evidence="2" id="KW-1185">Reference proteome</keyword>
<proteinExistence type="predicted"/>
<evidence type="ECO:0000313" key="2">
    <source>
        <dbReference type="Proteomes" id="UP001478862"/>
    </source>
</evidence>
<gene>
    <name evidence="1" type="ORF">ABNX05_17985</name>
</gene>
<dbReference type="RefSeq" id="WP_349660961.1">
    <property type="nucleotide sequence ID" value="NZ_JBEGDG010000015.1"/>
</dbReference>